<evidence type="ECO:0000256" key="1">
    <source>
        <dbReference type="SAM" id="MobiDB-lite"/>
    </source>
</evidence>
<feature type="region of interest" description="Disordered" evidence="1">
    <location>
        <begin position="63"/>
        <end position="105"/>
    </location>
</feature>
<name>A0AAP0IUJ1_9MAGN</name>
<reference evidence="2 3" key="1">
    <citation type="submission" date="2024-01" db="EMBL/GenBank/DDBJ databases">
        <title>Genome assemblies of Stephania.</title>
        <authorList>
            <person name="Yang L."/>
        </authorList>
    </citation>
    <scope>NUCLEOTIDE SEQUENCE [LARGE SCALE GENOMIC DNA]</scope>
    <source>
        <strain evidence="2">YNDBR</strain>
        <tissue evidence="2">Leaf</tissue>
    </source>
</reference>
<proteinExistence type="predicted"/>
<evidence type="ECO:0000313" key="3">
    <source>
        <dbReference type="Proteomes" id="UP001420932"/>
    </source>
</evidence>
<evidence type="ECO:0000313" key="2">
    <source>
        <dbReference type="EMBL" id="KAK9121022.1"/>
    </source>
</evidence>
<protein>
    <submittedName>
        <fullName evidence="2">Uncharacterized protein</fullName>
    </submittedName>
</protein>
<accession>A0AAP0IUJ1</accession>
<feature type="compositionally biased region" description="Low complexity" evidence="1">
    <location>
        <begin position="78"/>
        <end position="93"/>
    </location>
</feature>
<keyword evidence="3" id="KW-1185">Reference proteome</keyword>
<dbReference type="Proteomes" id="UP001420932">
    <property type="component" value="Unassembled WGS sequence"/>
</dbReference>
<comment type="caution">
    <text evidence="2">The sequence shown here is derived from an EMBL/GenBank/DDBJ whole genome shotgun (WGS) entry which is preliminary data.</text>
</comment>
<dbReference type="EMBL" id="JBBNAF010000008">
    <property type="protein sequence ID" value="KAK9121022.1"/>
    <property type="molecule type" value="Genomic_DNA"/>
</dbReference>
<gene>
    <name evidence="2" type="ORF">Syun_018639</name>
</gene>
<sequence>MQSNAVNVVAMVSPLSQSHRHLHCPSPPDLHGFHHHHLHLICAPDLFDQPMILLHPLPCHRQLHRHETEPPPSPPQSAPTSLSPSELSPTNSTQPTHDSSPPLPSSPPFASFVLTPLPQSPLNISNDRRFDDEDIVKEAVHVPLNFSSVSLLGFPDFTFFAVQMSFRWIIISLDVRALKIFEELLLPPMFERAMESNSFAITTCPPNLRNLMLIKHVSGHNQLIFVEIEADWFIKLNRDGVVGKQFGQFGFGAFILTSGLAPNTSFLIEKFGILLFYEMLKFIP</sequence>
<organism evidence="2 3">
    <name type="scientific">Stephania yunnanensis</name>
    <dbReference type="NCBI Taxonomy" id="152371"/>
    <lineage>
        <taxon>Eukaryota</taxon>
        <taxon>Viridiplantae</taxon>
        <taxon>Streptophyta</taxon>
        <taxon>Embryophyta</taxon>
        <taxon>Tracheophyta</taxon>
        <taxon>Spermatophyta</taxon>
        <taxon>Magnoliopsida</taxon>
        <taxon>Ranunculales</taxon>
        <taxon>Menispermaceae</taxon>
        <taxon>Menispermoideae</taxon>
        <taxon>Cissampelideae</taxon>
        <taxon>Stephania</taxon>
    </lineage>
</organism>
<dbReference type="AlphaFoldDB" id="A0AAP0IUJ1"/>